<organism evidence="2 3">
    <name type="scientific">Draconibacterium halophilum</name>
    <dbReference type="NCBI Taxonomy" id="2706887"/>
    <lineage>
        <taxon>Bacteria</taxon>
        <taxon>Pseudomonadati</taxon>
        <taxon>Bacteroidota</taxon>
        <taxon>Bacteroidia</taxon>
        <taxon>Marinilabiliales</taxon>
        <taxon>Prolixibacteraceae</taxon>
        <taxon>Draconibacterium</taxon>
    </lineage>
</organism>
<keyword evidence="3" id="KW-1185">Reference proteome</keyword>
<feature type="chain" id="PRO_5025619678" evidence="1">
    <location>
        <begin position="29"/>
        <end position="180"/>
    </location>
</feature>
<evidence type="ECO:0000256" key="1">
    <source>
        <dbReference type="SAM" id="SignalP"/>
    </source>
</evidence>
<dbReference type="Pfam" id="PF19641">
    <property type="entry name" value="DUF6144"/>
    <property type="match status" value="1"/>
</dbReference>
<evidence type="ECO:0000313" key="2">
    <source>
        <dbReference type="EMBL" id="QIA06582.1"/>
    </source>
</evidence>
<evidence type="ECO:0000313" key="3">
    <source>
        <dbReference type="Proteomes" id="UP000474630"/>
    </source>
</evidence>
<gene>
    <name evidence="2" type="ORF">G0Q07_02045</name>
</gene>
<feature type="signal peptide" evidence="1">
    <location>
        <begin position="1"/>
        <end position="28"/>
    </location>
</feature>
<dbReference type="KEGG" id="drc:G0Q07_02045"/>
<protein>
    <submittedName>
        <fullName evidence="2">Uncharacterized protein</fullName>
    </submittedName>
</protein>
<dbReference type="InterPro" id="IPR046142">
    <property type="entry name" value="DUF6144"/>
</dbReference>
<dbReference type="Proteomes" id="UP000474630">
    <property type="component" value="Chromosome"/>
</dbReference>
<dbReference type="AlphaFoldDB" id="A0A6C0R9F7"/>
<dbReference type="RefSeq" id="WP_163344513.1">
    <property type="nucleotide sequence ID" value="NZ_CP048409.1"/>
</dbReference>
<reference evidence="2 3" key="1">
    <citation type="submission" date="2020-02" db="EMBL/GenBank/DDBJ databases">
        <title>Genome sequencing for Draconibacterium sp. strain M1.</title>
        <authorList>
            <person name="Park S.-J."/>
        </authorList>
    </citation>
    <scope>NUCLEOTIDE SEQUENCE [LARGE SCALE GENOMIC DNA]</scope>
    <source>
        <strain evidence="2 3">M1</strain>
    </source>
</reference>
<sequence length="180" mass="20348">MNTNNSRRSFIKKSCLAGSCFCGFLAIANDGRAEEQTDSGKLLMQEWISTLLKSIDDNTEASQQILKNCAQVHFQHLEMEKVLKPYKGDIGKFITFLEKEWGWKIDYDKNTGVLLANENKGYCVCPMVDKEKGVDSSILCYCSEGFAELMFSFVSEKKVKAEVISSIHRGNDTCIYKVQL</sequence>
<accession>A0A6C0R9F7</accession>
<name>A0A6C0R9F7_9BACT</name>
<keyword evidence="1" id="KW-0732">Signal</keyword>
<proteinExistence type="predicted"/>
<dbReference type="EMBL" id="CP048409">
    <property type="protein sequence ID" value="QIA06582.1"/>
    <property type="molecule type" value="Genomic_DNA"/>
</dbReference>